<reference evidence="1" key="1">
    <citation type="submission" date="2014-11" db="EMBL/GenBank/DDBJ databases">
        <authorList>
            <person name="Amaro Gonzalez C."/>
        </authorList>
    </citation>
    <scope>NUCLEOTIDE SEQUENCE</scope>
</reference>
<dbReference type="EMBL" id="GBXM01097982">
    <property type="protein sequence ID" value="JAH10595.1"/>
    <property type="molecule type" value="Transcribed_RNA"/>
</dbReference>
<dbReference type="AlphaFoldDB" id="A0A0E9Q2M4"/>
<reference evidence="1" key="2">
    <citation type="journal article" date="2015" name="Fish Shellfish Immunol.">
        <title>Early steps in the European eel (Anguilla anguilla)-Vibrio vulnificus interaction in the gills: Role of the RtxA13 toxin.</title>
        <authorList>
            <person name="Callol A."/>
            <person name="Pajuelo D."/>
            <person name="Ebbesson L."/>
            <person name="Teles M."/>
            <person name="MacKenzie S."/>
            <person name="Amaro C."/>
        </authorList>
    </citation>
    <scope>NUCLEOTIDE SEQUENCE</scope>
</reference>
<protein>
    <submittedName>
        <fullName evidence="1">Uncharacterized protein</fullName>
    </submittedName>
</protein>
<accession>A0A0E9Q2M4</accession>
<organism evidence="1">
    <name type="scientific">Anguilla anguilla</name>
    <name type="common">European freshwater eel</name>
    <name type="synonym">Muraena anguilla</name>
    <dbReference type="NCBI Taxonomy" id="7936"/>
    <lineage>
        <taxon>Eukaryota</taxon>
        <taxon>Metazoa</taxon>
        <taxon>Chordata</taxon>
        <taxon>Craniata</taxon>
        <taxon>Vertebrata</taxon>
        <taxon>Euteleostomi</taxon>
        <taxon>Actinopterygii</taxon>
        <taxon>Neopterygii</taxon>
        <taxon>Teleostei</taxon>
        <taxon>Anguilliformes</taxon>
        <taxon>Anguillidae</taxon>
        <taxon>Anguilla</taxon>
    </lineage>
</organism>
<evidence type="ECO:0000313" key="1">
    <source>
        <dbReference type="EMBL" id="JAH10595.1"/>
    </source>
</evidence>
<name>A0A0E9Q2M4_ANGAN</name>
<sequence length="32" mass="3915">MRKLCIAVYYPSERRAIFRDILYTKDLGLFVY</sequence>
<proteinExistence type="predicted"/>